<evidence type="ECO:0000313" key="2">
    <source>
        <dbReference type="Proteomes" id="UP000192478"/>
    </source>
</evidence>
<organism evidence="1 2">
    <name type="scientific">Clostridium formicaceticum</name>
    <dbReference type="NCBI Taxonomy" id="1497"/>
    <lineage>
        <taxon>Bacteria</taxon>
        <taxon>Bacillati</taxon>
        <taxon>Bacillota</taxon>
        <taxon>Clostridia</taxon>
        <taxon>Eubacteriales</taxon>
        <taxon>Clostridiaceae</taxon>
        <taxon>Clostridium</taxon>
    </lineage>
</organism>
<proteinExistence type="predicted"/>
<evidence type="ECO:0000313" key="1">
    <source>
        <dbReference type="EMBL" id="ARE88774.1"/>
    </source>
</evidence>
<dbReference type="EMBL" id="CP020559">
    <property type="protein sequence ID" value="ARE88774.1"/>
    <property type="molecule type" value="Genomic_DNA"/>
</dbReference>
<reference evidence="1 2" key="1">
    <citation type="submission" date="2017-03" db="EMBL/GenBank/DDBJ databases">
        <title>Complete sequence of Clostridium formicaceticum DSM 92.</title>
        <authorList>
            <person name="Poehlein A."/>
            <person name="Karl M."/>
            <person name="Bengelsdorf F.R."/>
            <person name="Duerre P."/>
            <person name="Daniel R."/>
        </authorList>
    </citation>
    <scope>NUCLEOTIDE SEQUENCE [LARGE SCALE GENOMIC DNA]</scope>
    <source>
        <strain evidence="1 2">DSM 92</strain>
    </source>
</reference>
<name>A0AAC9RKI2_9CLOT</name>
<gene>
    <name evidence="1" type="ORF">CLFO_31800</name>
</gene>
<sequence>MQNFITASLLVVMVMKRKFYRSVIIAKEIEPVQPDVSDTGSYDGQPVDLRKKLKKYLIISLPTI</sequence>
<dbReference type="AlphaFoldDB" id="A0AAC9RKI2"/>
<accession>A0AAC9RKI2</accession>
<protein>
    <submittedName>
        <fullName evidence="1">Uncharacterized protein</fullName>
    </submittedName>
</protein>
<dbReference type="Proteomes" id="UP000192478">
    <property type="component" value="Chromosome"/>
</dbReference>